<feature type="region of interest" description="Disordered" evidence="1">
    <location>
        <begin position="628"/>
        <end position="746"/>
    </location>
</feature>
<sequence length="746" mass="77648">MLGTMVATATAEADENGRDEVGHGRYVISEDGASVQATITMTVTNTDTRVTPDNPGGRWLVTTVKTNIPASAESVKATSSGAALTVSLADVTQKDPNIRVATITVPELKYGETGTIVLTYTVPGAPFRAKDYTRIGRGYAGIGLWIEGDPGKTTAEVVAPTSMQLITDDPGYTGVPDGDTTVWTSKNSPVANYWAYLVLRDPSVNDGRTVKVGKATIALEALPGDGEWLDSTERALTEGLPRLEKLMGVEWEGAEVTLFEDLSVYTFGGYTTLLDKRTAGVTEKESPHDVLRQATSAWLGEDRLKERWLHEGIAAFVAYRASDGVGATLVTPKPGSGKGSLPLGQWQWTPRADPTPEEDYAYPTSHGTMRLLLDGLDDEAVARVLSGAVRGESAYEEPGAADGVAITDQRRFLDLVEVRGGNAKAADAYVAQSVFDAEQAKALEPRAAARAAYVGIDEKDGAWLPPKALRAQMAGWEFAEAEKSLAGLGDLPESAGGLQSSAEKVGLKVPASVRAAYDGADGANPDAAVKTLGEAKDVLFDLTGAIRSAQRGDGPFVGIGRAVLGANQALDRSRSAFESGDLDQARRSLSAYQDKQRGAAGVGIAIVVGAAVLLLGAVAGVLIWRRRRSRPSAAQAPPSADRLLSADPWSGSANASRPPFAGPAQQSPPFRGPTQGGPPTQGPAVRPPGNPGGQGQPPPGPQFASPGSGGPPPRPNPAPPGGQPRPGGPAQPGRQPPPGPSGPPRS</sequence>
<proteinExistence type="predicted"/>
<dbReference type="Proteomes" id="UP000188145">
    <property type="component" value="Chromosome"/>
</dbReference>
<evidence type="ECO:0000313" key="3">
    <source>
        <dbReference type="EMBL" id="AQP46260.1"/>
    </source>
</evidence>
<keyword evidence="4" id="KW-1185">Reference proteome</keyword>
<reference evidence="4" key="1">
    <citation type="submission" date="2017-02" db="EMBL/GenBank/DDBJ databases">
        <title>Tessaracoccus aquaemaris sp. nov., isolated from the intestine of a Korean rockfish, Sebastes schlegelii, in a marine aquaculture pond.</title>
        <authorList>
            <person name="Tak E.J."/>
            <person name="Bae J.-W."/>
        </authorList>
    </citation>
    <scope>NUCLEOTIDE SEQUENCE [LARGE SCALE GENOMIC DNA]</scope>
    <source>
        <strain evidence="4">NSG39</strain>
    </source>
</reference>
<dbReference type="KEGG" id="tes:BW730_00385"/>
<protein>
    <submittedName>
        <fullName evidence="3">Uncharacterized protein</fullName>
    </submittedName>
</protein>
<evidence type="ECO:0000256" key="1">
    <source>
        <dbReference type="SAM" id="MobiDB-lite"/>
    </source>
</evidence>
<keyword evidence="2" id="KW-0812">Transmembrane</keyword>
<dbReference type="STRING" id="1332264.BW730_00385"/>
<dbReference type="AlphaFoldDB" id="A0A1Q2CJN7"/>
<feature type="compositionally biased region" description="Pro residues" evidence="1">
    <location>
        <begin position="709"/>
        <end position="746"/>
    </location>
</feature>
<feature type="compositionally biased region" description="Pro residues" evidence="1">
    <location>
        <begin position="685"/>
        <end position="701"/>
    </location>
</feature>
<keyword evidence="2" id="KW-0472">Membrane</keyword>
<keyword evidence="2" id="KW-1133">Transmembrane helix</keyword>
<dbReference type="EMBL" id="CP019606">
    <property type="protein sequence ID" value="AQP46260.1"/>
    <property type="molecule type" value="Genomic_DNA"/>
</dbReference>
<feature type="transmembrane region" description="Helical" evidence="2">
    <location>
        <begin position="598"/>
        <end position="624"/>
    </location>
</feature>
<accession>A0A1Q2CJN7</accession>
<gene>
    <name evidence="3" type="ORF">BW730_00385</name>
</gene>
<evidence type="ECO:0000313" key="4">
    <source>
        <dbReference type="Proteomes" id="UP000188145"/>
    </source>
</evidence>
<name>A0A1Q2CJN7_9ACTN</name>
<evidence type="ECO:0000256" key="2">
    <source>
        <dbReference type="SAM" id="Phobius"/>
    </source>
</evidence>
<organism evidence="3 4">
    <name type="scientific">Tessaracoccus aquimaris</name>
    <dbReference type="NCBI Taxonomy" id="1332264"/>
    <lineage>
        <taxon>Bacteria</taxon>
        <taxon>Bacillati</taxon>
        <taxon>Actinomycetota</taxon>
        <taxon>Actinomycetes</taxon>
        <taxon>Propionibacteriales</taxon>
        <taxon>Propionibacteriaceae</taxon>
        <taxon>Tessaracoccus</taxon>
    </lineage>
</organism>
<feature type="compositionally biased region" description="Low complexity" evidence="1">
    <location>
        <begin position="631"/>
        <end position="642"/>
    </location>
</feature>